<evidence type="ECO:0000313" key="3">
    <source>
        <dbReference type="EMBL" id="KAB7519684.1"/>
    </source>
</evidence>
<comment type="caution">
    <text evidence="1">The sequence shown here is derived from an EMBL/GenBank/DDBJ whole genome shotgun (WGS) entry which is preliminary data.</text>
</comment>
<dbReference type="AlphaFoldDB" id="A0A5N5UCH5"/>
<dbReference type="EMBL" id="QJOW01000002">
    <property type="protein sequence ID" value="KAB7517195.1"/>
    <property type="molecule type" value="Genomic_DNA"/>
</dbReference>
<dbReference type="Proteomes" id="UP000326865">
    <property type="component" value="Unassembled WGS sequence"/>
</dbReference>
<dbReference type="InterPro" id="IPR055550">
    <property type="entry name" value="DUF7126"/>
</dbReference>
<reference evidence="4 5" key="1">
    <citation type="submission" date="2019-10" db="EMBL/GenBank/DDBJ databases">
        <title>Unraveling microbial dark matter from salterns through culturing: the case of the genus Halosegnis.</title>
        <authorList>
            <person name="Duran-Viseras A."/>
            <person name="Andrei A.-S."/>
            <person name="Vera-Gargallo B."/>
            <person name="Ghai R."/>
            <person name="Sanchez-Porro C."/>
            <person name="Ventosa A."/>
        </authorList>
    </citation>
    <scope>NUCLEOTIDE SEQUENCE [LARGE SCALE GENOMIC DNA]</scope>
    <source>
        <strain evidence="2 5">F17-44</strain>
        <strain evidence="1 6">F18-79</strain>
        <strain evidence="3 4">F19-13</strain>
    </source>
</reference>
<dbReference type="RefSeq" id="WP_152120070.1">
    <property type="nucleotide sequence ID" value="NZ_QJOW01000002.1"/>
</dbReference>
<organism evidence="1 6">
    <name type="scientific">Halosegnis rubeus</name>
    <dbReference type="NCBI Taxonomy" id="2212850"/>
    <lineage>
        <taxon>Archaea</taxon>
        <taxon>Methanobacteriati</taxon>
        <taxon>Methanobacteriota</taxon>
        <taxon>Stenosarchaea group</taxon>
        <taxon>Halobacteria</taxon>
        <taxon>Halobacteriales</taxon>
        <taxon>Natronomonadaceae</taxon>
        <taxon>Halosegnis</taxon>
    </lineage>
</organism>
<proteinExistence type="predicted"/>
<dbReference type="EMBL" id="QMDY01000001">
    <property type="protein sequence ID" value="KAB7519684.1"/>
    <property type="molecule type" value="Genomic_DNA"/>
</dbReference>
<evidence type="ECO:0000313" key="2">
    <source>
        <dbReference type="EMBL" id="KAB7517195.1"/>
    </source>
</evidence>
<protein>
    <submittedName>
        <fullName evidence="1">CTP synthetase</fullName>
    </submittedName>
</protein>
<dbReference type="EMBL" id="QKKZ01000001">
    <property type="protein sequence ID" value="KAB7515581.1"/>
    <property type="molecule type" value="Genomic_DNA"/>
</dbReference>
<dbReference type="OrthoDB" id="302988at2157"/>
<dbReference type="Proteomes" id="UP000326302">
    <property type="component" value="Unassembled WGS sequence"/>
</dbReference>
<dbReference type="Pfam" id="PF23443">
    <property type="entry name" value="DUF7126"/>
    <property type="match status" value="1"/>
</dbReference>
<evidence type="ECO:0000313" key="4">
    <source>
        <dbReference type="Proteomes" id="UP000326207"/>
    </source>
</evidence>
<keyword evidence="6" id="KW-1185">Reference proteome</keyword>
<accession>A0A5N5UEN8</accession>
<evidence type="ECO:0000313" key="5">
    <source>
        <dbReference type="Proteomes" id="UP000326302"/>
    </source>
</evidence>
<evidence type="ECO:0000313" key="6">
    <source>
        <dbReference type="Proteomes" id="UP000326865"/>
    </source>
</evidence>
<evidence type="ECO:0000313" key="1">
    <source>
        <dbReference type="EMBL" id="KAB7515581.1"/>
    </source>
</evidence>
<accession>A0A5N5UCH5</accession>
<dbReference type="Proteomes" id="UP000326207">
    <property type="component" value="Unassembled WGS sequence"/>
</dbReference>
<gene>
    <name evidence="1" type="ORF">DM867_00060</name>
    <name evidence="2" type="ORF">DMP03_07520</name>
    <name evidence="3" type="ORF">DP108_00055</name>
</gene>
<sequence length="108" mass="11078">MTRAVIAGNDVSSLGEALTTEGVDVTTAAGTANRDALEAAGIAEADVLVITEMRLATSIPVAKELNPDVRVVVYAEGSLPDFARGQAGHILDPKLMDPSFVAEEVAAA</sequence>
<name>A0A5N5UCH5_9EURY</name>
<accession>A0A5N5UPF4</accession>